<dbReference type="EMBL" id="JAPFRF010000008">
    <property type="protein sequence ID" value="KAJ7324353.1"/>
    <property type="molecule type" value="Genomic_DNA"/>
</dbReference>
<dbReference type="SMART" id="SM00369">
    <property type="entry name" value="LRR_TYP"/>
    <property type="match status" value="4"/>
</dbReference>
<keyword evidence="7" id="KW-0472">Membrane</keyword>
<dbReference type="PRINTS" id="PR00019">
    <property type="entry name" value="LEURICHRPT"/>
</dbReference>
<feature type="domain" description="LRRCT" evidence="8">
    <location>
        <begin position="159"/>
        <end position="210"/>
    </location>
</feature>
<dbReference type="InterPro" id="IPR036179">
    <property type="entry name" value="Ig-like_dom_sf"/>
</dbReference>
<keyword evidence="10" id="KW-1185">Reference proteome</keyword>
<evidence type="ECO:0000256" key="2">
    <source>
        <dbReference type="ARBA" id="ARBA00022729"/>
    </source>
</evidence>
<dbReference type="SUPFAM" id="SSF49265">
    <property type="entry name" value="Fibronectin type III"/>
    <property type="match status" value="1"/>
</dbReference>
<reference evidence="9" key="1">
    <citation type="journal article" date="2023" name="DNA Res.">
        <title>Chromosome-level genome assembly of Phrynocephalus forsythii using third-generation DNA sequencing and Hi-C analysis.</title>
        <authorList>
            <person name="Qi Y."/>
            <person name="Zhao W."/>
            <person name="Zhao Y."/>
            <person name="Niu C."/>
            <person name="Cao S."/>
            <person name="Zhang Y."/>
        </authorList>
    </citation>
    <scope>NUCLEOTIDE SEQUENCE</scope>
    <source>
        <tissue evidence="9">Muscle</tissue>
    </source>
</reference>
<dbReference type="Gene3D" id="3.80.10.10">
    <property type="entry name" value="Ribonuclease Inhibitor"/>
    <property type="match status" value="1"/>
</dbReference>
<keyword evidence="3" id="KW-0677">Repeat</keyword>
<sequence length="460" mass="52436">MSSSLRKIPEGIPQDIKKIRIENSHLTELPRGSFSNISALEYLWLNFNNITVMHLKSLEYLKDLAELRLQGNKLSSVPWTAFQDTPALKILDLKHNRLDVLPEHALRYLPNLTYLDLSANQLTVISKEVFYNWPVYQKTQQLERKGEAVPNAVLALHDNPWICDCRLRGFVQFIKSIGPPIILMNSYLTCSSPKLRAGKYFHEVDLKSCMKPLVSSLEPNVTVLVGLNATLICLMQASPPPVVWWTYMHKHLRGFNEENAYIDIRITKQTVYGITLEWYSITENPGETWYTLHFGKYDDSKKDMIYIGPGINSYSVNDLLPATKYEVCVTLKNQIPRKGQCIVFVTGSDVSQLEQREKLVHIIIIVCAMVLAVPAGMYACTTETRFNCMEKCASLCRKNRKGQNLKGGNKESTFDSLPTGSEEGLCRRDSTDDKRKLKAGEEKEKPNKQKPEHRNSADLY</sequence>
<protein>
    <recommendedName>
        <fullName evidence="8">LRRCT domain-containing protein</fullName>
    </recommendedName>
</protein>
<evidence type="ECO:0000256" key="4">
    <source>
        <dbReference type="ARBA" id="ARBA00023157"/>
    </source>
</evidence>
<keyword evidence="2" id="KW-0732">Signal</keyword>
<dbReference type="PANTHER" id="PTHR45842:SF14">
    <property type="entry name" value="LEUCINE-RICH REPEAT, IMMUNOGLOBULIN-LIKE DOMAIN AND TRANSMEMBRANE DOMAIN-CONTAINING PROTEIN 2"/>
    <property type="match status" value="1"/>
</dbReference>
<dbReference type="OrthoDB" id="1099686at2759"/>
<keyword evidence="1" id="KW-0433">Leucine-rich repeat</keyword>
<dbReference type="CDD" id="cd00063">
    <property type="entry name" value="FN3"/>
    <property type="match status" value="1"/>
</dbReference>
<feature type="compositionally biased region" description="Basic and acidic residues" evidence="6">
    <location>
        <begin position="424"/>
        <end position="460"/>
    </location>
</feature>
<dbReference type="SMART" id="SM00082">
    <property type="entry name" value="LRRCT"/>
    <property type="match status" value="1"/>
</dbReference>
<evidence type="ECO:0000256" key="6">
    <source>
        <dbReference type="SAM" id="MobiDB-lite"/>
    </source>
</evidence>
<evidence type="ECO:0000259" key="8">
    <source>
        <dbReference type="SMART" id="SM00082"/>
    </source>
</evidence>
<proteinExistence type="predicted"/>
<keyword evidence="7" id="KW-1133">Transmembrane helix</keyword>
<feature type="transmembrane region" description="Helical" evidence="7">
    <location>
        <begin position="359"/>
        <end position="379"/>
    </location>
</feature>
<gene>
    <name evidence="9" type="ORF">JRQ81_017373</name>
</gene>
<evidence type="ECO:0000256" key="5">
    <source>
        <dbReference type="ARBA" id="ARBA00023319"/>
    </source>
</evidence>
<dbReference type="InterPro" id="IPR036116">
    <property type="entry name" value="FN3_sf"/>
</dbReference>
<evidence type="ECO:0000313" key="9">
    <source>
        <dbReference type="EMBL" id="KAJ7324353.1"/>
    </source>
</evidence>
<keyword evidence="4" id="KW-1015">Disulfide bond</keyword>
<name>A0A9Q0XR80_9SAUR</name>
<evidence type="ECO:0000256" key="3">
    <source>
        <dbReference type="ARBA" id="ARBA00022737"/>
    </source>
</evidence>
<dbReference type="InterPro" id="IPR013783">
    <property type="entry name" value="Ig-like_fold"/>
</dbReference>
<dbReference type="Pfam" id="PF13855">
    <property type="entry name" value="LRR_8"/>
    <property type="match status" value="1"/>
</dbReference>
<dbReference type="PROSITE" id="PS51450">
    <property type="entry name" value="LRR"/>
    <property type="match status" value="1"/>
</dbReference>
<evidence type="ECO:0000256" key="7">
    <source>
        <dbReference type="SAM" id="Phobius"/>
    </source>
</evidence>
<organism evidence="9 10">
    <name type="scientific">Phrynocephalus forsythii</name>
    <dbReference type="NCBI Taxonomy" id="171643"/>
    <lineage>
        <taxon>Eukaryota</taxon>
        <taxon>Metazoa</taxon>
        <taxon>Chordata</taxon>
        <taxon>Craniata</taxon>
        <taxon>Vertebrata</taxon>
        <taxon>Euteleostomi</taxon>
        <taxon>Lepidosauria</taxon>
        <taxon>Squamata</taxon>
        <taxon>Bifurcata</taxon>
        <taxon>Unidentata</taxon>
        <taxon>Episquamata</taxon>
        <taxon>Toxicofera</taxon>
        <taxon>Iguania</taxon>
        <taxon>Acrodonta</taxon>
        <taxon>Agamidae</taxon>
        <taxon>Agaminae</taxon>
        <taxon>Phrynocephalus</taxon>
    </lineage>
</organism>
<dbReference type="PANTHER" id="PTHR45842">
    <property type="entry name" value="SYNAPTIC ADHESION-LIKE MOLECULE SALM"/>
    <property type="match status" value="1"/>
</dbReference>
<comment type="caution">
    <text evidence="9">The sequence shown here is derived from an EMBL/GenBank/DDBJ whole genome shotgun (WGS) entry which is preliminary data.</text>
</comment>
<dbReference type="InterPro" id="IPR003591">
    <property type="entry name" value="Leu-rich_rpt_typical-subtyp"/>
</dbReference>
<dbReference type="InterPro" id="IPR032675">
    <property type="entry name" value="LRR_dom_sf"/>
</dbReference>
<dbReference type="InterPro" id="IPR000483">
    <property type="entry name" value="Cys-rich_flank_reg_C"/>
</dbReference>
<dbReference type="SUPFAM" id="SSF48726">
    <property type="entry name" value="Immunoglobulin"/>
    <property type="match status" value="1"/>
</dbReference>
<feature type="region of interest" description="Disordered" evidence="6">
    <location>
        <begin position="403"/>
        <end position="460"/>
    </location>
</feature>
<dbReference type="SUPFAM" id="SSF52058">
    <property type="entry name" value="L domain-like"/>
    <property type="match status" value="1"/>
</dbReference>
<keyword evidence="5" id="KW-0393">Immunoglobulin domain</keyword>
<dbReference type="InterPro" id="IPR003961">
    <property type="entry name" value="FN3_dom"/>
</dbReference>
<keyword evidence="7" id="KW-0812">Transmembrane</keyword>
<accession>A0A9Q0XR80</accession>
<dbReference type="Proteomes" id="UP001142489">
    <property type="component" value="Unassembled WGS sequence"/>
</dbReference>
<dbReference type="Gene3D" id="2.60.40.10">
    <property type="entry name" value="Immunoglobulins"/>
    <property type="match status" value="1"/>
</dbReference>
<dbReference type="InterPro" id="IPR050467">
    <property type="entry name" value="LRFN"/>
</dbReference>
<dbReference type="AlphaFoldDB" id="A0A9Q0XR80"/>
<evidence type="ECO:0000313" key="10">
    <source>
        <dbReference type="Proteomes" id="UP001142489"/>
    </source>
</evidence>
<evidence type="ECO:0000256" key="1">
    <source>
        <dbReference type="ARBA" id="ARBA00022614"/>
    </source>
</evidence>
<dbReference type="InterPro" id="IPR001611">
    <property type="entry name" value="Leu-rich_rpt"/>
</dbReference>